<feature type="compositionally biased region" description="Low complexity" evidence="2">
    <location>
        <begin position="331"/>
        <end position="343"/>
    </location>
</feature>
<dbReference type="SUPFAM" id="SSF51735">
    <property type="entry name" value="NAD(P)-binding Rossmann-fold domains"/>
    <property type="match status" value="1"/>
</dbReference>
<organism evidence="3 4">
    <name type="scientific">Pleodorina starrii</name>
    <dbReference type="NCBI Taxonomy" id="330485"/>
    <lineage>
        <taxon>Eukaryota</taxon>
        <taxon>Viridiplantae</taxon>
        <taxon>Chlorophyta</taxon>
        <taxon>core chlorophytes</taxon>
        <taxon>Chlorophyceae</taxon>
        <taxon>CS clade</taxon>
        <taxon>Chlamydomonadales</taxon>
        <taxon>Volvocaceae</taxon>
        <taxon>Pleodorina</taxon>
    </lineage>
</organism>
<keyword evidence="4" id="KW-1185">Reference proteome</keyword>
<dbReference type="InterPro" id="IPR036291">
    <property type="entry name" value="NAD(P)-bd_dom_sf"/>
</dbReference>
<dbReference type="InterPro" id="IPR002347">
    <property type="entry name" value="SDR_fam"/>
</dbReference>
<evidence type="ECO:0000313" key="4">
    <source>
        <dbReference type="Proteomes" id="UP001165080"/>
    </source>
</evidence>
<evidence type="ECO:0000256" key="2">
    <source>
        <dbReference type="SAM" id="MobiDB-lite"/>
    </source>
</evidence>
<dbReference type="AlphaFoldDB" id="A0A9W6BUU1"/>
<gene>
    <name evidence="3" type="primary">PLEST005247</name>
    <name evidence="3" type="ORF">PLESTB_001377100</name>
</gene>
<comment type="caution">
    <text evidence="3">The sequence shown here is derived from an EMBL/GenBank/DDBJ whole genome shotgun (WGS) entry which is preliminary data.</text>
</comment>
<dbReference type="GO" id="GO:0016491">
    <property type="term" value="F:oxidoreductase activity"/>
    <property type="evidence" value="ECO:0007669"/>
    <property type="project" value="UniProtKB-KW"/>
</dbReference>
<dbReference type="PRINTS" id="PR00081">
    <property type="entry name" value="GDHRDH"/>
</dbReference>
<reference evidence="3 4" key="1">
    <citation type="journal article" date="2023" name="Commun. Biol.">
        <title>Reorganization of the ancestral sex-determining regions during the evolution of trioecy in Pleodorina starrii.</title>
        <authorList>
            <person name="Takahashi K."/>
            <person name="Suzuki S."/>
            <person name="Kawai-Toyooka H."/>
            <person name="Yamamoto K."/>
            <person name="Hamaji T."/>
            <person name="Ootsuki R."/>
            <person name="Yamaguchi H."/>
            <person name="Kawachi M."/>
            <person name="Higashiyama T."/>
            <person name="Nozaki H."/>
        </authorList>
    </citation>
    <scope>NUCLEOTIDE SEQUENCE [LARGE SCALE GENOMIC DNA]</scope>
    <source>
        <strain evidence="3 4">NIES-4479</strain>
    </source>
</reference>
<proteinExistence type="predicted"/>
<feature type="region of interest" description="Disordered" evidence="2">
    <location>
        <begin position="331"/>
        <end position="353"/>
    </location>
</feature>
<accession>A0A9W6BUU1</accession>
<keyword evidence="1" id="KW-0560">Oxidoreductase</keyword>
<evidence type="ECO:0008006" key="5">
    <source>
        <dbReference type="Google" id="ProtNLM"/>
    </source>
</evidence>
<dbReference type="OrthoDB" id="542013at2759"/>
<dbReference type="PANTHER" id="PTHR43157">
    <property type="entry name" value="PHOSPHATIDYLINOSITOL-GLYCAN BIOSYNTHESIS CLASS F PROTEIN-RELATED"/>
    <property type="match status" value="1"/>
</dbReference>
<evidence type="ECO:0000256" key="1">
    <source>
        <dbReference type="ARBA" id="ARBA00023002"/>
    </source>
</evidence>
<dbReference type="EMBL" id="BRXU01000023">
    <property type="protein sequence ID" value="GLC58583.1"/>
    <property type="molecule type" value="Genomic_DNA"/>
</dbReference>
<dbReference type="Pfam" id="PF00106">
    <property type="entry name" value="adh_short"/>
    <property type="match status" value="1"/>
</dbReference>
<dbReference type="PANTHER" id="PTHR43157:SF31">
    <property type="entry name" value="PHOSPHATIDYLINOSITOL-GLYCAN BIOSYNTHESIS CLASS F PROTEIN"/>
    <property type="match status" value="1"/>
</dbReference>
<evidence type="ECO:0000313" key="3">
    <source>
        <dbReference type="EMBL" id="GLC58583.1"/>
    </source>
</evidence>
<sequence length="353" mass="36416">MVVGRRILITGGNIGIGFEAARQLLQRGHHVVITCRDAAKAQKAVDALSPVAKANGASVESALLDLSSFSSVRRGAAQLLSRHPKLDVLLCNAGVWSRDAGSTPLERTEDGQEVTLQVNHLGHFLLVHLMLPALLAAPAARVVVVSSELHRSATGAAASGAAASGGPPPLASPAWLTLLSAAGGGAAAATPSAPPRPTGFQMYCISKLYNLWFAYHLAALLPPTVKVNAVTPGWVPGTTLGRDMPWLARMAYQYLFPLLPGTTSVPEGGRRVVEVCVGEAEGEVTGAYFSRGARAESSPESHNRAAAEELWRLSEAAAGLQGPYVPTALPGAVTTGPATPPRAEGAAANAEGS</sequence>
<dbReference type="Gene3D" id="3.40.50.720">
    <property type="entry name" value="NAD(P)-binding Rossmann-like Domain"/>
    <property type="match status" value="1"/>
</dbReference>
<protein>
    <recommendedName>
        <fullName evidence="5">Protochlorophyllide reductase</fullName>
    </recommendedName>
</protein>
<dbReference type="Proteomes" id="UP001165080">
    <property type="component" value="Unassembled WGS sequence"/>
</dbReference>
<name>A0A9W6BUU1_9CHLO</name>